<feature type="transmembrane region" description="Helical" evidence="1">
    <location>
        <begin position="94"/>
        <end position="113"/>
    </location>
</feature>
<evidence type="ECO:0000313" key="2">
    <source>
        <dbReference type="EMBL" id="AGB48657.1"/>
    </source>
</evidence>
<dbReference type="RefSeq" id="WP_015323826.1">
    <property type="nucleotide sequence ID" value="NC_019977.1"/>
</dbReference>
<sequence length="173" mass="19539" precursor="true">MTSLATTNYSTFFGLAVTFTMFSLSGIFLKPVYGMAMGSVICYKLVFGLLMLLMLACTEKLDELKITTKKNFILPFSGSLIYYRISRHLKAQDFCIISLIKPVVGIFFAYMILHQQILSYTLEGDACILTGVVQAGTKSNTCSNTNLRENTIYRYFNHEYCPSGHDRSLLHTF</sequence>
<organism evidence="2 3">
    <name type="scientific">Methanomethylovorans hollandica (strain DSM 15978 / NBRC 107637 / DMS1)</name>
    <dbReference type="NCBI Taxonomy" id="867904"/>
    <lineage>
        <taxon>Archaea</taxon>
        <taxon>Methanobacteriati</taxon>
        <taxon>Methanobacteriota</taxon>
        <taxon>Stenosarchaea group</taxon>
        <taxon>Methanomicrobia</taxon>
        <taxon>Methanosarcinales</taxon>
        <taxon>Methanosarcinaceae</taxon>
        <taxon>Methanomethylovorans</taxon>
    </lineage>
</organism>
<feature type="transmembrane region" description="Helical" evidence="1">
    <location>
        <begin position="35"/>
        <end position="56"/>
    </location>
</feature>
<reference evidence="3" key="1">
    <citation type="submission" date="2012-02" db="EMBL/GenBank/DDBJ databases">
        <title>Complete sequence of chromosome of Methanomethylovorans hollandica DSM 15978.</title>
        <authorList>
            <person name="Lucas S."/>
            <person name="Copeland A."/>
            <person name="Lapidus A."/>
            <person name="Glavina del Rio T."/>
            <person name="Dalin E."/>
            <person name="Tice H."/>
            <person name="Bruce D."/>
            <person name="Goodwin L."/>
            <person name="Pitluck S."/>
            <person name="Peters L."/>
            <person name="Mikhailova N."/>
            <person name="Held B."/>
            <person name="Kyrpides N."/>
            <person name="Mavromatis K."/>
            <person name="Ivanova N."/>
            <person name="Brettin T."/>
            <person name="Detter J.C."/>
            <person name="Han C."/>
            <person name="Larimer F."/>
            <person name="Land M."/>
            <person name="Hauser L."/>
            <person name="Markowitz V."/>
            <person name="Cheng J.-F."/>
            <person name="Hugenholtz P."/>
            <person name="Woyke T."/>
            <person name="Wu D."/>
            <person name="Spring S."/>
            <person name="Schroeder M."/>
            <person name="Brambilla E."/>
            <person name="Klenk H.-P."/>
            <person name="Eisen J.A."/>
        </authorList>
    </citation>
    <scope>NUCLEOTIDE SEQUENCE [LARGE SCALE GENOMIC DNA]</scope>
    <source>
        <strain evidence="3">DSM 15978 / NBRC 107637 / DMS1</strain>
    </source>
</reference>
<dbReference type="Proteomes" id="UP000010866">
    <property type="component" value="Chromosome"/>
</dbReference>
<accession>L0KT88</accession>
<protein>
    <submittedName>
        <fullName evidence="2">EamA-like transporter family</fullName>
    </submittedName>
</protein>
<dbReference type="HOGENOM" id="CLU_1544206_0_0_2"/>
<dbReference type="AlphaFoldDB" id="L0KT88"/>
<keyword evidence="3" id="KW-1185">Reference proteome</keyword>
<keyword evidence="1" id="KW-1133">Transmembrane helix</keyword>
<feature type="transmembrane region" description="Helical" evidence="1">
    <location>
        <begin position="12"/>
        <end position="29"/>
    </location>
</feature>
<keyword evidence="1" id="KW-0472">Membrane</keyword>
<dbReference type="KEGG" id="mhz:Metho_0385"/>
<keyword evidence="1" id="KW-0812">Transmembrane</keyword>
<evidence type="ECO:0000313" key="3">
    <source>
        <dbReference type="Proteomes" id="UP000010866"/>
    </source>
</evidence>
<dbReference type="EMBL" id="CP003362">
    <property type="protein sequence ID" value="AGB48657.1"/>
    <property type="molecule type" value="Genomic_DNA"/>
</dbReference>
<proteinExistence type="predicted"/>
<dbReference type="GeneID" id="14407491"/>
<evidence type="ECO:0000256" key="1">
    <source>
        <dbReference type="SAM" id="Phobius"/>
    </source>
</evidence>
<gene>
    <name evidence="2" type="ordered locus">Metho_0385</name>
</gene>
<dbReference type="OrthoDB" id="148240at2157"/>
<name>L0KT88_METHD</name>